<dbReference type="Proteomes" id="UP001162992">
    <property type="component" value="Chromosome 18"/>
</dbReference>
<organism evidence="1 2">
    <name type="scientific">Diphasiastrum complanatum</name>
    <name type="common">Issler's clubmoss</name>
    <name type="synonym">Lycopodium complanatum</name>
    <dbReference type="NCBI Taxonomy" id="34168"/>
    <lineage>
        <taxon>Eukaryota</taxon>
        <taxon>Viridiplantae</taxon>
        <taxon>Streptophyta</taxon>
        <taxon>Embryophyta</taxon>
        <taxon>Tracheophyta</taxon>
        <taxon>Lycopodiopsida</taxon>
        <taxon>Lycopodiales</taxon>
        <taxon>Lycopodiaceae</taxon>
        <taxon>Lycopodioideae</taxon>
        <taxon>Diphasiastrum</taxon>
    </lineage>
</organism>
<gene>
    <name evidence="1" type="ORF">O6H91_18G058200</name>
</gene>
<keyword evidence="2" id="KW-1185">Reference proteome</keyword>
<accession>A0ACC2B2Q3</accession>
<evidence type="ECO:0000313" key="2">
    <source>
        <dbReference type="Proteomes" id="UP001162992"/>
    </source>
</evidence>
<dbReference type="EMBL" id="CM055109">
    <property type="protein sequence ID" value="KAJ7523682.1"/>
    <property type="molecule type" value="Genomic_DNA"/>
</dbReference>
<proteinExistence type="predicted"/>
<evidence type="ECO:0000313" key="1">
    <source>
        <dbReference type="EMBL" id="KAJ7523682.1"/>
    </source>
</evidence>
<comment type="caution">
    <text evidence="1">The sequence shown here is derived from an EMBL/GenBank/DDBJ whole genome shotgun (WGS) entry which is preliminary data.</text>
</comment>
<sequence length="735" mass="79153">MVISRPGSFHIGAWKKLFLQTKPLLLLYPLHLIAGAFWNFQHLHKVSNHHSMTELSPVHSYAAGALFALALNQAQIDQQSSITCLKKMCPEHSSEVPTVDLPWTSEPYGLLHHVFRYLKIDDKAWAGLEFTSVSPDAKHHIKAFLRILSENEDDPSTTSGEAAEADLAKAVDAMALTIESPSPSDIPPDDGRNSLVSKAMHDSTKLDNPKSSTNKPSGPMESFADYETTHRTNGEGQENKSSLQVENTCPDVEGSMGTKHETAGRPNDTLQYEGEELSKGIVLTKQRKVAVLYELLAACVADTKEIDGKAVAREGYDARHRVAIRLLATWLDIKWTKVAAMEIMIAYMALAAQKEREANTDEEEEKRKSRWSKWKRGGIIGAAALTGGALLAVTGGLAAPAIAAGLAALAPTAGTLVPVIGATGFAAAAAAAGSAAGSMAVAASFGAAGAGLTGFKTARRTGGVDEFEFEAIGDNHNQGRLAVEIVISGIVLEPKDFIGPWQSADRDMERFALRWETKNLQAVSTAIQDWLTTNLANELMKRGAMMTVLSGLVAAIAWPSALLSATSFIDSTWTIAVDRSDKAGKLLAKCLLKGLHGSRPITLMGFSLGARVIFSCLEQLAAKKHEGIVERVVLLGAPITLDKQHWESVRKVVAGRFVNCYSTNDWILGVVYRASFLTQGLAGLQAVDVPGVENVDITEFVDGHSSYVSTIQTILPVIDVDNYYPCPSSRPLTCN</sequence>
<name>A0ACC2B2Q3_DIPCM</name>
<reference evidence="2" key="1">
    <citation type="journal article" date="2024" name="Proc. Natl. Acad. Sci. U.S.A.">
        <title>Extraordinary preservation of gene collinearity over three hundred million years revealed in homosporous lycophytes.</title>
        <authorList>
            <person name="Li C."/>
            <person name="Wickell D."/>
            <person name="Kuo L.Y."/>
            <person name="Chen X."/>
            <person name="Nie B."/>
            <person name="Liao X."/>
            <person name="Peng D."/>
            <person name="Ji J."/>
            <person name="Jenkins J."/>
            <person name="Williams M."/>
            <person name="Shu S."/>
            <person name="Plott C."/>
            <person name="Barry K."/>
            <person name="Rajasekar S."/>
            <person name="Grimwood J."/>
            <person name="Han X."/>
            <person name="Sun S."/>
            <person name="Hou Z."/>
            <person name="He W."/>
            <person name="Dai G."/>
            <person name="Sun C."/>
            <person name="Schmutz J."/>
            <person name="Leebens-Mack J.H."/>
            <person name="Li F.W."/>
            <person name="Wang L."/>
        </authorList>
    </citation>
    <scope>NUCLEOTIDE SEQUENCE [LARGE SCALE GENOMIC DNA]</scope>
    <source>
        <strain evidence="2">cv. PW_Plant_1</strain>
    </source>
</reference>
<protein>
    <submittedName>
        <fullName evidence="1">Uncharacterized protein</fullName>
    </submittedName>
</protein>